<evidence type="ECO:0000313" key="11">
    <source>
        <dbReference type="Proteomes" id="UP000472268"/>
    </source>
</evidence>
<comment type="subcellular location">
    <subcellularLocation>
        <location evidence="1">Cytoplasm</location>
        <location evidence="1">Cytoskeleton</location>
    </subcellularLocation>
</comment>
<reference evidence="10" key="2">
    <citation type="submission" date="2025-08" db="UniProtKB">
        <authorList>
            <consortium name="Ensembl"/>
        </authorList>
    </citation>
    <scope>IDENTIFICATION</scope>
</reference>
<feature type="region of interest" description="Disordered" evidence="8">
    <location>
        <begin position="1"/>
        <end position="113"/>
    </location>
</feature>
<feature type="compositionally biased region" description="Basic and acidic residues" evidence="8">
    <location>
        <begin position="244"/>
        <end position="257"/>
    </location>
</feature>
<name>A0A673SW56_SURSU</name>
<feature type="compositionally biased region" description="Pro residues" evidence="8">
    <location>
        <begin position="41"/>
        <end position="54"/>
    </location>
</feature>
<keyword evidence="3" id="KW-0963">Cytoplasm</keyword>
<dbReference type="GO" id="GO:0005856">
    <property type="term" value="C:cytoskeleton"/>
    <property type="evidence" value="ECO:0007669"/>
    <property type="project" value="UniProtKB-SubCell"/>
</dbReference>
<evidence type="ECO:0000256" key="3">
    <source>
        <dbReference type="ARBA" id="ARBA00022490"/>
    </source>
</evidence>
<evidence type="ECO:0000313" key="10">
    <source>
        <dbReference type="Ensembl" id="ENSSSUP00005003848.1"/>
    </source>
</evidence>
<dbReference type="Gene3D" id="1.20.5.1700">
    <property type="match status" value="1"/>
</dbReference>
<keyword evidence="6" id="KW-0206">Cytoskeleton</keyword>
<dbReference type="InterPro" id="IPR039915">
    <property type="entry name" value="TACC"/>
</dbReference>
<evidence type="ECO:0000256" key="2">
    <source>
        <dbReference type="ARBA" id="ARBA00009423"/>
    </source>
</evidence>
<feature type="region of interest" description="Disordered" evidence="8">
    <location>
        <begin position="133"/>
        <end position="505"/>
    </location>
</feature>
<feature type="compositionally biased region" description="Basic residues" evidence="8">
    <location>
        <begin position="366"/>
        <end position="383"/>
    </location>
</feature>
<dbReference type="GO" id="GO:0021987">
    <property type="term" value="P:cerebral cortex development"/>
    <property type="evidence" value="ECO:0007669"/>
    <property type="project" value="TreeGrafter"/>
</dbReference>
<dbReference type="PANTHER" id="PTHR13924">
    <property type="entry name" value="TRANSFORMING ACIDIC COILED-COIL CONTAINING PROTEIN 1/2"/>
    <property type="match status" value="1"/>
</dbReference>
<feature type="coiled-coil region" evidence="7">
    <location>
        <begin position="817"/>
        <end position="1003"/>
    </location>
</feature>
<feature type="compositionally biased region" description="Polar residues" evidence="8">
    <location>
        <begin position="152"/>
        <end position="169"/>
    </location>
</feature>
<dbReference type="FunFam" id="1.20.5.1700:FF:000001">
    <property type="entry name" value="Transforming acidic coiled-coil-containing protein 1 isoform 2"/>
    <property type="match status" value="1"/>
</dbReference>
<evidence type="ECO:0000256" key="8">
    <source>
        <dbReference type="SAM" id="MobiDB-lite"/>
    </source>
</evidence>
<evidence type="ECO:0000256" key="7">
    <source>
        <dbReference type="SAM" id="Coils"/>
    </source>
</evidence>
<feature type="compositionally biased region" description="Polar residues" evidence="8">
    <location>
        <begin position="641"/>
        <end position="667"/>
    </location>
</feature>
<feature type="region of interest" description="Disordered" evidence="8">
    <location>
        <begin position="525"/>
        <end position="550"/>
    </location>
</feature>
<dbReference type="GO" id="GO:0005737">
    <property type="term" value="C:cytoplasm"/>
    <property type="evidence" value="ECO:0007669"/>
    <property type="project" value="TreeGrafter"/>
</dbReference>
<comment type="similarity">
    <text evidence="2">Belongs to the TACC family.</text>
</comment>
<keyword evidence="5 7" id="KW-0175">Coiled coil</keyword>
<reference evidence="10 11" key="1">
    <citation type="submission" date="2019-05" db="EMBL/GenBank/DDBJ databases">
        <title>A Chromosome-scale Meerkat (S. suricatta) Genome Assembly.</title>
        <authorList>
            <person name="Dudchenko O."/>
            <person name="Lieberman Aiden E."/>
            <person name="Tung J."/>
            <person name="Barreiro L.B."/>
            <person name="Clutton-Brock T.H."/>
        </authorList>
    </citation>
    <scope>NUCLEOTIDE SEQUENCE [LARGE SCALE GENOMIC DNA]</scope>
</reference>
<dbReference type="GO" id="GO:0007052">
    <property type="term" value="P:mitotic spindle organization"/>
    <property type="evidence" value="ECO:0007669"/>
    <property type="project" value="InterPro"/>
</dbReference>
<dbReference type="Proteomes" id="UP000472268">
    <property type="component" value="Chromosome 2"/>
</dbReference>
<evidence type="ECO:0000256" key="4">
    <source>
        <dbReference type="ARBA" id="ARBA00022553"/>
    </source>
</evidence>
<protein>
    <submittedName>
        <fullName evidence="10">Transforming acidic coiled-coil containing protein 2</fullName>
    </submittedName>
</protein>
<proteinExistence type="inferred from homology"/>
<feature type="compositionally biased region" description="Basic and acidic residues" evidence="8">
    <location>
        <begin position="343"/>
        <end position="353"/>
    </location>
</feature>
<evidence type="ECO:0000256" key="1">
    <source>
        <dbReference type="ARBA" id="ARBA00004245"/>
    </source>
</evidence>
<feature type="domain" description="Transforming acidic coiled-coil-containing protein C-terminal" evidence="9">
    <location>
        <begin position="801"/>
        <end position="1001"/>
    </location>
</feature>
<evidence type="ECO:0000256" key="6">
    <source>
        <dbReference type="ARBA" id="ARBA00023212"/>
    </source>
</evidence>
<accession>A0A673SW56</accession>
<dbReference type="InterPro" id="IPR007707">
    <property type="entry name" value="TACC_C"/>
</dbReference>
<reference evidence="10" key="3">
    <citation type="submission" date="2025-09" db="UniProtKB">
        <authorList>
            <consortium name="Ensembl"/>
        </authorList>
    </citation>
    <scope>IDENTIFICATION</scope>
</reference>
<feature type="compositionally biased region" description="Basic residues" evidence="8">
    <location>
        <begin position="203"/>
        <end position="219"/>
    </location>
</feature>
<dbReference type="PANTHER" id="PTHR13924:SF11">
    <property type="entry name" value="TRANSFORMING ACIDIC COILED-COIL-CONTAINING PROTEIN 2"/>
    <property type="match status" value="1"/>
</dbReference>
<evidence type="ECO:0000259" key="9">
    <source>
        <dbReference type="Pfam" id="PF05010"/>
    </source>
</evidence>
<dbReference type="GO" id="GO:0007097">
    <property type="term" value="P:nuclear migration"/>
    <property type="evidence" value="ECO:0007669"/>
    <property type="project" value="TreeGrafter"/>
</dbReference>
<keyword evidence="4" id="KW-0597">Phosphoprotein</keyword>
<evidence type="ECO:0000256" key="5">
    <source>
        <dbReference type="ARBA" id="ARBA00023054"/>
    </source>
</evidence>
<dbReference type="Pfam" id="PF05010">
    <property type="entry name" value="TACC_C"/>
    <property type="match status" value="1"/>
</dbReference>
<dbReference type="Ensembl" id="ENSSSUT00005004451.1">
    <property type="protein sequence ID" value="ENSSSUP00005003848.1"/>
    <property type="gene ID" value="ENSSSUG00005002362.1"/>
</dbReference>
<feature type="compositionally biased region" description="Low complexity" evidence="8">
    <location>
        <begin position="185"/>
        <end position="200"/>
    </location>
</feature>
<organism evidence="10 11">
    <name type="scientific">Suricata suricatta</name>
    <name type="common">Meerkat</name>
    <dbReference type="NCBI Taxonomy" id="37032"/>
    <lineage>
        <taxon>Eukaryota</taxon>
        <taxon>Metazoa</taxon>
        <taxon>Chordata</taxon>
        <taxon>Craniata</taxon>
        <taxon>Vertebrata</taxon>
        <taxon>Euteleostomi</taxon>
        <taxon>Mammalia</taxon>
        <taxon>Eutheria</taxon>
        <taxon>Laurasiatheria</taxon>
        <taxon>Carnivora</taxon>
        <taxon>Feliformia</taxon>
        <taxon>Herpestidae</taxon>
        <taxon>Suricata</taxon>
    </lineage>
</organism>
<feature type="region of interest" description="Disordered" evidence="8">
    <location>
        <begin position="622"/>
        <end position="718"/>
    </location>
</feature>
<sequence length="1007" mass="109433">MGGSQSLQPVPASDPNLEASEAMSSDSEEAFETPESTTPVKAPPAPPPPPPEVTPEPETSAQPPLEEPGCGSETACVPDGPRSSSVEGSPFRPPSHSFSAVFDEDKPIASSGTYNLDFDTIELVDDFQTLEPRCSDAKSQECKVSTRRKSTDSVPVSKSTLSRSLSLQASDFDGASCSGSAEAVAPAPDACSAGSSSASSTLKRTKKPRPPSLKKKQATKKPTETPPVKETQQEPVEESPVPTEENRAVETKTEGARTEPATPTPSEEASPKPAAVPKATCPLDSEGAEGAVPPAPGSGRVQNSPPIGRKTLPLATALEAVEVTPSDSGGQEDSPVKGLSVRLEFDYSEDKGSWDTQQENPPPTKKLGKKPVAKMPLRRPKMKKTPEKLDNAPASPTCSPDEPNDVPMAKGTYTFDIDKWDDPDFNPFSSTSKMQESPKLPQQPYTFDADACDESVDPFKTSSKTPASPSKSPASFEIPASATEANGVDGDGLNKPAKKKKTPLKTMVEDVMSVCSLFDTFRVKRSPKRSPLSDPPSQDSTPAATPETPVISAVVHATDEEKLAVTNQKWTCVTVDLEADKQDYPQPSDLSTFVNDTKFNSPTEELDYRNSYEIEYMEKLGSSLPQDDDAPKKQALYLVFDTSQESPTKSPPVRTSESPTPCSGSSFEETEALVNAGTKIQHPVTRGLAPNQEPHLQGPEKSSQKELEAMTLGTTSDAIEITAPEGSFASADALLSRLAHPASLCGALDYLEPDLAEKNPPVFAQKLQREAGHPADVSISKSALYSRIGTAEVDKPAGLLFQQPDLDSALRIARAEIITKESEVSEWKAKYEESRREVMEMRKIVAEYEKTIAQMIEDEQREKSVSHQTVQQLVLEKEQALADLNSVEKSLADLFRRYEKMKEVLEGFRKNEEVLKKCAQEYLSRVKKEEQRYQALKVHAEEKLDRANAEIAQVRGKAQQEQAAYQASLRKEQLRVDALERTLEQKNKEIEELTKICDELIAKMGKS</sequence>
<feature type="compositionally biased region" description="Low complexity" evidence="8">
    <location>
        <begin position="458"/>
        <end position="476"/>
    </location>
</feature>
<dbReference type="AlphaFoldDB" id="A0A673SW56"/>
<gene>
    <name evidence="10" type="primary">TACC2</name>
</gene>
<keyword evidence="11" id="KW-1185">Reference proteome</keyword>